<keyword evidence="4" id="KW-1185">Reference proteome</keyword>
<name>A0ABT2VS85_9FLAO</name>
<dbReference type="Proteomes" id="UP001208114">
    <property type="component" value="Unassembled WGS sequence"/>
</dbReference>
<protein>
    <recommendedName>
        <fullName evidence="2">DUF6705 domain-containing protein</fullName>
    </recommendedName>
</protein>
<dbReference type="PROSITE" id="PS51257">
    <property type="entry name" value="PROKAR_LIPOPROTEIN"/>
    <property type="match status" value="1"/>
</dbReference>
<sequence>MKTLYSKIITIFVLTIIVSCKAQQTYPLNTDYDNVPNYSYLKDLNNELIPYIGTYKATFQGNEISLYITSIEHKLEESTNKKYYQDVLSVRYIVRNNNQVLQDTHNMLIPANQIIHTIYSYRIKSYNNSVIFYYGGTNCGIGWGDIYLKKINATQISWEYRPDNSLIDSATCPPSTDKTVYLPVTKDLIFTKQ</sequence>
<organism evidence="3 4">
    <name type="scientific">Chryseobacterium gilvum</name>
    <dbReference type="NCBI Taxonomy" id="2976534"/>
    <lineage>
        <taxon>Bacteria</taxon>
        <taxon>Pseudomonadati</taxon>
        <taxon>Bacteroidota</taxon>
        <taxon>Flavobacteriia</taxon>
        <taxon>Flavobacteriales</taxon>
        <taxon>Weeksellaceae</taxon>
        <taxon>Chryseobacterium group</taxon>
        <taxon>Chryseobacterium</taxon>
    </lineage>
</organism>
<comment type="caution">
    <text evidence="3">The sequence shown here is derived from an EMBL/GenBank/DDBJ whole genome shotgun (WGS) entry which is preliminary data.</text>
</comment>
<keyword evidence="1" id="KW-0732">Signal</keyword>
<feature type="chain" id="PRO_5045916838" description="DUF6705 domain-containing protein" evidence="1">
    <location>
        <begin position="23"/>
        <end position="193"/>
    </location>
</feature>
<feature type="signal peptide" evidence="1">
    <location>
        <begin position="1"/>
        <end position="22"/>
    </location>
</feature>
<evidence type="ECO:0000256" key="1">
    <source>
        <dbReference type="SAM" id="SignalP"/>
    </source>
</evidence>
<feature type="domain" description="DUF6705" evidence="2">
    <location>
        <begin position="1"/>
        <end position="193"/>
    </location>
</feature>
<evidence type="ECO:0000259" key="2">
    <source>
        <dbReference type="Pfam" id="PF20448"/>
    </source>
</evidence>
<gene>
    <name evidence="3" type="ORF">N0B16_00295</name>
</gene>
<dbReference type="RefSeq" id="WP_262988728.1">
    <property type="nucleotide sequence ID" value="NZ_JAOTEN010000001.1"/>
</dbReference>
<proteinExistence type="predicted"/>
<reference evidence="4" key="1">
    <citation type="submission" date="2023-07" db="EMBL/GenBank/DDBJ databases">
        <title>Chryseobacterium sp. GMJ5 Genome sequencing and assembly.</title>
        <authorList>
            <person name="Jung Y."/>
        </authorList>
    </citation>
    <scope>NUCLEOTIDE SEQUENCE [LARGE SCALE GENOMIC DNA]</scope>
    <source>
        <strain evidence="4">GMJ5</strain>
    </source>
</reference>
<dbReference type="EMBL" id="JAOTEN010000001">
    <property type="protein sequence ID" value="MCU7612871.1"/>
    <property type="molecule type" value="Genomic_DNA"/>
</dbReference>
<dbReference type="Pfam" id="PF20448">
    <property type="entry name" value="DUF6705"/>
    <property type="match status" value="1"/>
</dbReference>
<evidence type="ECO:0000313" key="4">
    <source>
        <dbReference type="Proteomes" id="UP001208114"/>
    </source>
</evidence>
<evidence type="ECO:0000313" key="3">
    <source>
        <dbReference type="EMBL" id="MCU7612871.1"/>
    </source>
</evidence>
<accession>A0ABT2VS85</accession>
<dbReference type="InterPro" id="IPR046551">
    <property type="entry name" value="DUF6705"/>
</dbReference>